<dbReference type="OrthoDB" id="2789810at2759"/>
<dbReference type="EMBL" id="ML213596">
    <property type="protein sequence ID" value="TFK40729.1"/>
    <property type="molecule type" value="Genomic_DNA"/>
</dbReference>
<evidence type="ECO:0000313" key="2">
    <source>
        <dbReference type="Proteomes" id="UP000308652"/>
    </source>
</evidence>
<reference evidence="1 2" key="1">
    <citation type="journal article" date="2019" name="Nat. Ecol. Evol.">
        <title>Megaphylogeny resolves global patterns of mushroom evolution.</title>
        <authorList>
            <person name="Varga T."/>
            <person name="Krizsan K."/>
            <person name="Foldi C."/>
            <person name="Dima B."/>
            <person name="Sanchez-Garcia M."/>
            <person name="Sanchez-Ramirez S."/>
            <person name="Szollosi G.J."/>
            <person name="Szarkandi J.G."/>
            <person name="Papp V."/>
            <person name="Albert L."/>
            <person name="Andreopoulos W."/>
            <person name="Angelini C."/>
            <person name="Antonin V."/>
            <person name="Barry K.W."/>
            <person name="Bougher N.L."/>
            <person name="Buchanan P."/>
            <person name="Buyck B."/>
            <person name="Bense V."/>
            <person name="Catcheside P."/>
            <person name="Chovatia M."/>
            <person name="Cooper J."/>
            <person name="Damon W."/>
            <person name="Desjardin D."/>
            <person name="Finy P."/>
            <person name="Geml J."/>
            <person name="Haridas S."/>
            <person name="Hughes K."/>
            <person name="Justo A."/>
            <person name="Karasinski D."/>
            <person name="Kautmanova I."/>
            <person name="Kiss B."/>
            <person name="Kocsube S."/>
            <person name="Kotiranta H."/>
            <person name="LaButti K.M."/>
            <person name="Lechner B.E."/>
            <person name="Liimatainen K."/>
            <person name="Lipzen A."/>
            <person name="Lukacs Z."/>
            <person name="Mihaltcheva S."/>
            <person name="Morgado L.N."/>
            <person name="Niskanen T."/>
            <person name="Noordeloos M.E."/>
            <person name="Ohm R.A."/>
            <person name="Ortiz-Santana B."/>
            <person name="Ovrebo C."/>
            <person name="Racz N."/>
            <person name="Riley R."/>
            <person name="Savchenko A."/>
            <person name="Shiryaev A."/>
            <person name="Soop K."/>
            <person name="Spirin V."/>
            <person name="Szebenyi C."/>
            <person name="Tomsovsky M."/>
            <person name="Tulloss R.E."/>
            <person name="Uehling J."/>
            <person name="Grigoriev I.V."/>
            <person name="Vagvolgyi C."/>
            <person name="Papp T."/>
            <person name="Martin F.M."/>
            <person name="Miettinen O."/>
            <person name="Hibbett D.S."/>
            <person name="Nagy L.G."/>
        </authorList>
    </citation>
    <scope>NUCLEOTIDE SEQUENCE [LARGE SCALE GENOMIC DNA]</scope>
    <source>
        <strain evidence="1 2">CBS 166.37</strain>
    </source>
</reference>
<accession>A0A5C3M5Q8</accession>
<evidence type="ECO:0000313" key="1">
    <source>
        <dbReference type="EMBL" id="TFK40729.1"/>
    </source>
</evidence>
<protein>
    <recommendedName>
        <fullName evidence="3">F-box domain-containing protein</fullName>
    </recommendedName>
</protein>
<proteinExistence type="predicted"/>
<dbReference type="AlphaFoldDB" id="A0A5C3M5Q8"/>
<sequence>MATIELFKDIPLTSNSMGRILPLLTTSSSFTKMTVRLAVEGVTTGKSPKSLSDCKSHRVLQPSSGSVCSMVKRGCCWGKIVLCFRNVRHLTLKNVTLEKFSDFMSIVCDFPLLETLVLDDLSWQCRSINKSRSSTYYRQLRRPVHIPLLRLRNNHTIDIARWLMAQHHVPSTQVLHFESGDLETNKTMRDLIAAVGSTVEVLQYTLPFSMNIQEYLEHAIDVNKCTNLRILHLYNVILIPSRNPPCVAAILNQASSPHLEKLVLTILFKDCVALDCFDWVTIGEMLSTEKFPSLKSVQIRIPDDGDFDCDEAENLIRRQKLSTWDEQGVLEVERFYPSNED</sequence>
<evidence type="ECO:0008006" key="3">
    <source>
        <dbReference type="Google" id="ProtNLM"/>
    </source>
</evidence>
<keyword evidence="2" id="KW-1185">Reference proteome</keyword>
<organism evidence="1 2">
    <name type="scientific">Crucibulum laeve</name>
    <dbReference type="NCBI Taxonomy" id="68775"/>
    <lineage>
        <taxon>Eukaryota</taxon>
        <taxon>Fungi</taxon>
        <taxon>Dikarya</taxon>
        <taxon>Basidiomycota</taxon>
        <taxon>Agaricomycotina</taxon>
        <taxon>Agaricomycetes</taxon>
        <taxon>Agaricomycetidae</taxon>
        <taxon>Agaricales</taxon>
        <taxon>Agaricineae</taxon>
        <taxon>Nidulariaceae</taxon>
        <taxon>Crucibulum</taxon>
    </lineage>
</organism>
<name>A0A5C3M5Q8_9AGAR</name>
<gene>
    <name evidence="1" type="ORF">BDQ12DRAFT_733930</name>
</gene>
<dbReference type="SUPFAM" id="SSF52047">
    <property type="entry name" value="RNI-like"/>
    <property type="match status" value="1"/>
</dbReference>
<dbReference type="Proteomes" id="UP000308652">
    <property type="component" value="Unassembled WGS sequence"/>
</dbReference>